<sequence>MVVTSSVIIIGEKPVEIIGYWQKVLSSNDEITTSLEQTSGIDKSKTTENEISASITAGFELGGDIYGYKASVSATAGTAVKDTVSQTLSSSNTRTIEAKCTNPDKVKMTLWQWSMTGKKNGELVMDLTENEFICKKGSKPPKCPVGFCNDNDPQCETCIPGTFN</sequence>
<evidence type="ECO:0000313" key="1">
    <source>
        <dbReference type="EMBL" id="CDW72464.1"/>
    </source>
</evidence>
<name>A0A077ZSE6_STYLE</name>
<dbReference type="InParanoid" id="A0A077ZSE6"/>
<dbReference type="EMBL" id="CCKQ01001361">
    <property type="protein sequence ID" value="CDW72464.1"/>
    <property type="molecule type" value="Genomic_DNA"/>
</dbReference>
<keyword evidence="2" id="KW-1185">Reference proteome</keyword>
<dbReference type="Proteomes" id="UP000039865">
    <property type="component" value="Unassembled WGS sequence"/>
</dbReference>
<reference evidence="1 2" key="1">
    <citation type="submission" date="2014-06" db="EMBL/GenBank/DDBJ databases">
        <authorList>
            <person name="Swart Estienne"/>
        </authorList>
    </citation>
    <scope>NUCLEOTIDE SEQUENCE [LARGE SCALE GENOMIC DNA]</scope>
    <source>
        <strain evidence="1 2">130c</strain>
    </source>
</reference>
<organism evidence="1 2">
    <name type="scientific">Stylonychia lemnae</name>
    <name type="common">Ciliate</name>
    <dbReference type="NCBI Taxonomy" id="5949"/>
    <lineage>
        <taxon>Eukaryota</taxon>
        <taxon>Sar</taxon>
        <taxon>Alveolata</taxon>
        <taxon>Ciliophora</taxon>
        <taxon>Intramacronucleata</taxon>
        <taxon>Spirotrichea</taxon>
        <taxon>Stichotrichia</taxon>
        <taxon>Sporadotrichida</taxon>
        <taxon>Oxytrichidae</taxon>
        <taxon>Stylonychinae</taxon>
        <taxon>Stylonychia</taxon>
    </lineage>
</organism>
<gene>
    <name evidence="1" type="primary">Contig5585.g5982</name>
    <name evidence="1" type="ORF">STYLEM_1424</name>
</gene>
<protein>
    <submittedName>
        <fullName evidence="1">Uncharacterized protein</fullName>
    </submittedName>
</protein>
<accession>A0A077ZSE6</accession>
<dbReference type="AlphaFoldDB" id="A0A077ZSE6"/>
<proteinExistence type="predicted"/>
<evidence type="ECO:0000313" key="2">
    <source>
        <dbReference type="Proteomes" id="UP000039865"/>
    </source>
</evidence>